<name>A2G3Z3_TRIV3</name>
<dbReference type="STRING" id="5722.A2G3Z3"/>
<feature type="domain" description="Protein kinase" evidence="1">
    <location>
        <begin position="15"/>
        <end position="333"/>
    </location>
</feature>
<keyword evidence="2" id="KW-0418">Kinase</keyword>
<reference evidence="2" key="2">
    <citation type="journal article" date="2007" name="Science">
        <title>Draft genome sequence of the sexually transmitted pathogen Trichomonas vaginalis.</title>
        <authorList>
            <person name="Carlton J.M."/>
            <person name="Hirt R.P."/>
            <person name="Silva J.C."/>
            <person name="Delcher A.L."/>
            <person name="Schatz M."/>
            <person name="Zhao Q."/>
            <person name="Wortman J.R."/>
            <person name="Bidwell S.L."/>
            <person name="Alsmark U.C.M."/>
            <person name="Besteiro S."/>
            <person name="Sicheritz-Ponten T."/>
            <person name="Noel C.J."/>
            <person name="Dacks J.B."/>
            <person name="Foster P.G."/>
            <person name="Simillion C."/>
            <person name="Van de Peer Y."/>
            <person name="Miranda-Saavedra D."/>
            <person name="Barton G.J."/>
            <person name="Westrop G.D."/>
            <person name="Mueller S."/>
            <person name="Dessi D."/>
            <person name="Fiori P.L."/>
            <person name="Ren Q."/>
            <person name="Paulsen I."/>
            <person name="Zhang H."/>
            <person name="Bastida-Corcuera F.D."/>
            <person name="Simoes-Barbosa A."/>
            <person name="Brown M.T."/>
            <person name="Hayes R.D."/>
            <person name="Mukherjee M."/>
            <person name="Okumura C.Y."/>
            <person name="Schneider R."/>
            <person name="Smith A.J."/>
            <person name="Vanacova S."/>
            <person name="Villalvazo M."/>
            <person name="Haas B.J."/>
            <person name="Pertea M."/>
            <person name="Feldblyum T.V."/>
            <person name="Utterback T.R."/>
            <person name="Shu C.L."/>
            <person name="Osoegawa K."/>
            <person name="de Jong P.J."/>
            <person name="Hrdy I."/>
            <person name="Horvathova L."/>
            <person name="Zubacova Z."/>
            <person name="Dolezal P."/>
            <person name="Malik S.B."/>
            <person name="Logsdon J.M. Jr."/>
            <person name="Henze K."/>
            <person name="Gupta A."/>
            <person name="Wang C.C."/>
            <person name="Dunne R.L."/>
            <person name="Upcroft J.A."/>
            <person name="Upcroft P."/>
            <person name="White O."/>
            <person name="Salzberg S.L."/>
            <person name="Tang P."/>
            <person name="Chiu C.-H."/>
            <person name="Lee Y.-S."/>
            <person name="Embley T.M."/>
            <person name="Coombs G.H."/>
            <person name="Mottram J.C."/>
            <person name="Tachezy J."/>
            <person name="Fraser-Liggett C.M."/>
            <person name="Johnson P.J."/>
        </authorList>
    </citation>
    <scope>NUCLEOTIDE SEQUENCE [LARGE SCALE GENOMIC DNA]</scope>
    <source>
        <strain evidence="2">G3</strain>
    </source>
</reference>
<dbReference type="SUPFAM" id="SSF56112">
    <property type="entry name" value="Protein kinase-like (PK-like)"/>
    <property type="match status" value="1"/>
</dbReference>
<dbReference type="SUPFAM" id="SSF47661">
    <property type="entry name" value="t-snare proteins"/>
    <property type="match status" value="1"/>
</dbReference>
<dbReference type="VEuPathDB" id="TrichDB:TVAGG3_0212020"/>
<dbReference type="InterPro" id="IPR000719">
    <property type="entry name" value="Prot_kinase_dom"/>
</dbReference>
<protein>
    <submittedName>
        <fullName evidence="2">CMGC family protein kinase</fullName>
    </submittedName>
</protein>
<keyword evidence="2" id="KW-0808">Transferase</keyword>
<dbReference type="GO" id="GO:0005524">
    <property type="term" value="F:ATP binding"/>
    <property type="evidence" value="ECO:0007669"/>
    <property type="project" value="InterPro"/>
</dbReference>
<dbReference type="AlphaFoldDB" id="A2G3Z3"/>
<dbReference type="PROSITE" id="PS50011">
    <property type="entry name" value="PROTEIN_KINASE_DOM"/>
    <property type="match status" value="1"/>
</dbReference>
<dbReference type="GO" id="GO:0016192">
    <property type="term" value="P:vesicle-mediated transport"/>
    <property type="evidence" value="ECO:0007669"/>
    <property type="project" value="InterPro"/>
</dbReference>
<dbReference type="Gene3D" id="1.10.510.10">
    <property type="entry name" value="Transferase(Phosphotransferase) domain 1"/>
    <property type="match status" value="1"/>
</dbReference>
<gene>
    <name evidence="2" type="ORF">TVAG_116390</name>
</gene>
<sequence>MSLESLFSLPPENLSNFKQFYGFGTGGNCYIRVNERLKQIFKSYKLDKQNIDSVKHILRDTCIVAFDHPNIPKVHSLYFAEEKEKAVLSASYQYIQAAENNGNVHSLLESKAIYNIFKTIQYIHQNGIHHCDLDIANILFLDNGDIAIIDFDRYNQGEIRHADEIFVNSILMEYSDEFALLIFSIIYSGKLSCSEDLRNEIHDFVNAIDKLFDKSYQSTQFDDIDLTNVKNETDMNEIKKISKLIQSKIKYDGPENIVIRILENYVDAFINSFEKFEKDQKIIFEYNKKCMNMHFISESLKKNVMLSKFIDYAFKQSKNRDPDAIAFLGEVFLTGVESNLTKSAKIHYICDHTRIKQRIETAYLLFIKAMGNGSDFARDRISAGFQIMKSLLSLDSPTNEQKILLAQMCEAFGSHMYNFWGENSQFKDYFFEFDDISKYNKNDLEKMLENADPELIYNLEFKQLCTIKAKEIYEENNFDFLLFMMKIKTLLLIDPTNSQIVQEFNNYKEEKIYYEDFDFEMSSYYWYYIPDKYEQFEECINEQMLLLKRVPEPNQLMNFPVILQADVFEHLLADYFQLI</sequence>
<evidence type="ECO:0000259" key="1">
    <source>
        <dbReference type="PROSITE" id="PS50011"/>
    </source>
</evidence>
<dbReference type="GO" id="GO:0051726">
    <property type="term" value="P:regulation of cell cycle"/>
    <property type="evidence" value="ECO:0000318"/>
    <property type="project" value="GO_Central"/>
</dbReference>
<dbReference type="GO" id="GO:0004674">
    <property type="term" value="F:protein serine/threonine kinase activity"/>
    <property type="evidence" value="ECO:0000318"/>
    <property type="project" value="GO_Central"/>
</dbReference>
<dbReference type="RefSeq" id="XP_001301057.1">
    <property type="nucleotide sequence ID" value="XM_001301056.1"/>
</dbReference>
<dbReference type="InterPro" id="IPR010989">
    <property type="entry name" value="SNARE"/>
</dbReference>
<evidence type="ECO:0000313" key="3">
    <source>
        <dbReference type="Proteomes" id="UP000001542"/>
    </source>
</evidence>
<reference evidence="2" key="1">
    <citation type="submission" date="2006-10" db="EMBL/GenBank/DDBJ databases">
        <authorList>
            <person name="Amadeo P."/>
            <person name="Zhao Q."/>
            <person name="Wortman J."/>
            <person name="Fraser-Liggett C."/>
            <person name="Carlton J."/>
        </authorList>
    </citation>
    <scope>NUCLEOTIDE SEQUENCE</scope>
    <source>
        <strain evidence="2">G3</strain>
    </source>
</reference>
<dbReference type="InterPro" id="IPR011009">
    <property type="entry name" value="Kinase-like_dom_sf"/>
</dbReference>
<dbReference type="Proteomes" id="UP000001542">
    <property type="component" value="Unassembled WGS sequence"/>
</dbReference>
<keyword evidence="3" id="KW-1185">Reference proteome</keyword>
<dbReference type="GO" id="GO:0016020">
    <property type="term" value="C:membrane"/>
    <property type="evidence" value="ECO:0007669"/>
    <property type="project" value="InterPro"/>
</dbReference>
<dbReference type="Pfam" id="PF00069">
    <property type="entry name" value="Pkinase"/>
    <property type="match status" value="1"/>
</dbReference>
<evidence type="ECO:0000313" key="2">
    <source>
        <dbReference type="EMBL" id="EAX88127.1"/>
    </source>
</evidence>
<dbReference type="KEGG" id="tva:4745783"/>
<accession>A2G3Z3</accession>
<organism evidence="2 3">
    <name type="scientific">Trichomonas vaginalis (strain ATCC PRA-98 / G3)</name>
    <dbReference type="NCBI Taxonomy" id="412133"/>
    <lineage>
        <taxon>Eukaryota</taxon>
        <taxon>Metamonada</taxon>
        <taxon>Parabasalia</taxon>
        <taxon>Trichomonadida</taxon>
        <taxon>Trichomonadidae</taxon>
        <taxon>Trichomonas</taxon>
    </lineage>
</organism>
<proteinExistence type="predicted"/>
<dbReference type="InParanoid" id="A2G3Z3"/>
<dbReference type="VEuPathDB" id="TrichDB:TVAG_116390"/>
<dbReference type="EMBL" id="DS114352">
    <property type="protein sequence ID" value="EAX88127.1"/>
    <property type="molecule type" value="Genomic_DNA"/>
</dbReference>